<sequence length="93" mass="10013">MYICNASGLPTKVTDVPPAQAKEVRSVHFLISCKISFMKSQRNAAAGAPKKDEDIVPDEYLDPPSPNPNSQQQTTAVQSASGEHGGDRSCFCF</sequence>
<feature type="compositionally biased region" description="Low complexity" evidence="1">
    <location>
        <begin position="68"/>
        <end position="81"/>
    </location>
</feature>
<evidence type="ECO:0000256" key="1">
    <source>
        <dbReference type="SAM" id="MobiDB-lite"/>
    </source>
</evidence>
<dbReference type="AlphaFoldDB" id="A0A0D0BHG4"/>
<dbReference type="InParanoid" id="A0A0D0BHG4"/>
<evidence type="ECO:0000313" key="2">
    <source>
        <dbReference type="EMBL" id="KIK42623.1"/>
    </source>
</evidence>
<evidence type="ECO:0000313" key="3">
    <source>
        <dbReference type="Proteomes" id="UP000054485"/>
    </source>
</evidence>
<protein>
    <submittedName>
        <fullName evidence="2">Uncharacterized protein</fullName>
    </submittedName>
</protein>
<dbReference type="OrthoDB" id="2683943at2759"/>
<dbReference type="EMBL" id="KN835233">
    <property type="protein sequence ID" value="KIK42623.1"/>
    <property type="molecule type" value="Genomic_DNA"/>
</dbReference>
<dbReference type="HOGENOM" id="CLU_2401116_0_0_1"/>
<keyword evidence="3" id="KW-1185">Reference proteome</keyword>
<name>A0A0D0BHG4_9AGAM</name>
<accession>A0A0D0BHG4</accession>
<reference evidence="2 3" key="1">
    <citation type="submission" date="2014-04" db="EMBL/GenBank/DDBJ databases">
        <authorList>
            <consortium name="DOE Joint Genome Institute"/>
            <person name="Kuo A."/>
            <person name="Ruytinx J."/>
            <person name="Rineau F."/>
            <person name="Colpaert J."/>
            <person name="Kohler A."/>
            <person name="Nagy L.G."/>
            <person name="Floudas D."/>
            <person name="Copeland A."/>
            <person name="Barry K.W."/>
            <person name="Cichocki N."/>
            <person name="Veneault-Fourrey C."/>
            <person name="LaButti K."/>
            <person name="Lindquist E.A."/>
            <person name="Lipzen A."/>
            <person name="Lundell T."/>
            <person name="Morin E."/>
            <person name="Murat C."/>
            <person name="Sun H."/>
            <person name="Tunlid A."/>
            <person name="Henrissat B."/>
            <person name="Grigoriev I.V."/>
            <person name="Hibbett D.S."/>
            <person name="Martin F."/>
            <person name="Nordberg H.P."/>
            <person name="Cantor M.N."/>
            <person name="Hua S.X."/>
        </authorList>
    </citation>
    <scope>NUCLEOTIDE SEQUENCE [LARGE SCALE GENOMIC DNA]</scope>
    <source>
        <strain evidence="2 3">UH-Slu-Lm8-n1</strain>
    </source>
</reference>
<dbReference type="Proteomes" id="UP000054485">
    <property type="component" value="Unassembled WGS sequence"/>
</dbReference>
<feature type="region of interest" description="Disordered" evidence="1">
    <location>
        <begin position="43"/>
        <end position="93"/>
    </location>
</feature>
<reference evidence="3" key="2">
    <citation type="submission" date="2015-01" db="EMBL/GenBank/DDBJ databases">
        <title>Evolutionary Origins and Diversification of the Mycorrhizal Mutualists.</title>
        <authorList>
            <consortium name="DOE Joint Genome Institute"/>
            <consortium name="Mycorrhizal Genomics Consortium"/>
            <person name="Kohler A."/>
            <person name="Kuo A."/>
            <person name="Nagy L.G."/>
            <person name="Floudas D."/>
            <person name="Copeland A."/>
            <person name="Barry K.W."/>
            <person name="Cichocki N."/>
            <person name="Veneault-Fourrey C."/>
            <person name="LaButti K."/>
            <person name="Lindquist E.A."/>
            <person name="Lipzen A."/>
            <person name="Lundell T."/>
            <person name="Morin E."/>
            <person name="Murat C."/>
            <person name="Riley R."/>
            <person name="Ohm R."/>
            <person name="Sun H."/>
            <person name="Tunlid A."/>
            <person name="Henrissat B."/>
            <person name="Grigoriev I.V."/>
            <person name="Hibbett D.S."/>
            <person name="Martin F."/>
        </authorList>
    </citation>
    <scope>NUCLEOTIDE SEQUENCE [LARGE SCALE GENOMIC DNA]</scope>
    <source>
        <strain evidence="3">UH-Slu-Lm8-n1</strain>
    </source>
</reference>
<gene>
    <name evidence="2" type="ORF">CY34DRAFT_804684</name>
</gene>
<proteinExistence type="predicted"/>
<organism evidence="2 3">
    <name type="scientific">Suillus luteus UH-Slu-Lm8-n1</name>
    <dbReference type="NCBI Taxonomy" id="930992"/>
    <lineage>
        <taxon>Eukaryota</taxon>
        <taxon>Fungi</taxon>
        <taxon>Dikarya</taxon>
        <taxon>Basidiomycota</taxon>
        <taxon>Agaricomycotina</taxon>
        <taxon>Agaricomycetes</taxon>
        <taxon>Agaricomycetidae</taxon>
        <taxon>Boletales</taxon>
        <taxon>Suillineae</taxon>
        <taxon>Suillaceae</taxon>
        <taxon>Suillus</taxon>
    </lineage>
</organism>